<protein>
    <submittedName>
        <fullName evidence="10">Glycosyltransferase family 39 protein</fullName>
        <ecNumber evidence="10">2.4.-.-</ecNumber>
    </submittedName>
</protein>
<reference evidence="10 11" key="1">
    <citation type="submission" date="2024-03" db="EMBL/GenBank/DDBJ databases">
        <title>A Dehalogenimonas Isolated from Estuarine Sediments Dihaloeliminates Chlorinated Alkanes.</title>
        <authorList>
            <person name="Yang Y."/>
            <person name="Wang H."/>
        </authorList>
    </citation>
    <scope>NUCLEOTIDE SEQUENCE [LARGE SCALE GENOMIC DNA]</scope>
    <source>
        <strain evidence="10 11">W</strain>
    </source>
</reference>
<evidence type="ECO:0000256" key="8">
    <source>
        <dbReference type="SAM" id="Phobius"/>
    </source>
</evidence>
<feature type="transmembrane region" description="Helical" evidence="8">
    <location>
        <begin position="322"/>
        <end position="344"/>
    </location>
</feature>
<dbReference type="PANTHER" id="PTHR33908:SF11">
    <property type="entry name" value="MEMBRANE PROTEIN"/>
    <property type="match status" value="1"/>
</dbReference>
<feature type="transmembrane region" description="Helical" evidence="8">
    <location>
        <begin position="5"/>
        <end position="27"/>
    </location>
</feature>
<feature type="transmembrane region" description="Helical" evidence="8">
    <location>
        <begin position="266"/>
        <end position="287"/>
    </location>
</feature>
<gene>
    <name evidence="10" type="ORF">V8247_05465</name>
</gene>
<evidence type="ECO:0000313" key="11">
    <source>
        <dbReference type="Proteomes" id="UP001375370"/>
    </source>
</evidence>
<evidence type="ECO:0000256" key="3">
    <source>
        <dbReference type="ARBA" id="ARBA00022676"/>
    </source>
</evidence>
<evidence type="ECO:0000256" key="5">
    <source>
        <dbReference type="ARBA" id="ARBA00022692"/>
    </source>
</evidence>
<feature type="transmembrane region" description="Helical" evidence="8">
    <location>
        <begin position="192"/>
        <end position="215"/>
    </location>
</feature>
<feature type="transmembrane region" description="Helical" evidence="8">
    <location>
        <begin position="294"/>
        <end position="316"/>
    </location>
</feature>
<keyword evidence="7 8" id="KW-0472">Membrane</keyword>
<keyword evidence="3 10" id="KW-0328">Glycosyltransferase</keyword>
<evidence type="ECO:0000256" key="7">
    <source>
        <dbReference type="ARBA" id="ARBA00023136"/>
    </source>
</evidence>
<dbReference type="InterPro" id="IPR050297">
    <property type="entry name" value="LipidA_mod_glycosyltrf_83"/>
</dbReference>
<dbReference type="InterPro" id="IPR038731">
    <property type="entry name" value="RgtA/B/C-like"/>
</dbReference>
<dbReference type="RefSeq" id="WP_338736834.1">
    <property type="nucleotide sequence ID" value="NZ_CP146612.1"/>
</dbReference>
<keyword evidence="4 10" id="KW-0808">Transferase</keyword>
<evidence type="ECO:0000256" key="6">
    <source>
        <dbReference type="ARBA" id="ARBA00022989"/>
    </source>
</evidence>
<feature type="domain" description="Glycosyltransferase RgtA/B/C/D-like" evidence="9">
    <location>
        <begin position="57"/>
        <end position="212"/>
    </location>
</feature>
<keyword evidence="2" id="KW-1003">Cell membrane</keyword>
<dbReference type="PANTHER" id="PTHR33908">
    <property type="entry name" value="MANNOSYLTRANSFERASE YKCB-RELATED"/>
    <property type="match status" value="1"/>
</dbReference>
<keyword evidence="11" id="KW-1185">Reference proteome</keyword>
<proteinExistence type="predicted"/>
<keyword evidence="5 8" id="KW-0812">Transmembrane</keyword>
<feature type="transmembrane region" description="Helical" evidence="8">
    <location>
        <begin position="150"/>
        <end position="183"/>
    </location>
</feature>
<dbReference type="EC" id="2.4.-.-" evidence="10"/>
<evidence type="ECO:0000256" key="2">
    <source>
        <dbReference type="ARBA" id="ARBA00022475"/>
    </source>
</evidence>
<keyword evidence="6 8" id="KW-1133">Transmembrane helix</keyword>
<dbReference type="Pfam" id="PF13231">
    <property type="entry name" value="PMT_2"/>
    <property type="match status" value="1"/>
</dbReference>
<feature type="transmembrane region" description="Helical" evidence="8">
    <location>
        <begin position="359"/>
        <end position="377"/>
    </location>
</feature>
<sequence>MKSIYYFYGGLMVLVGLFLAAHFAVVASPTTPFFDEKYYIVDARHIIAGDGTDRIEHPPLGKLIISSGILIFGDNPFGWRIMPVLFGAASIVLLYLICRRLNLGGRAAFFVTFLFALENLSFVQSGIAMLDVFSVTFMLASFYLYLRGNWLSSGVFIGLAGLAGLAKLTGFLALPIIALHWLLTNRRKVRRFALSLAAAPAAYLAVLPLLDWVIWGKFINPVTETKTMLDVLSASTFANLPSEMLSRPWEWLTQIELITYWPEPHYLAMLSPTLLLLWLPAAIYTVAKLRDKAPWALFAAVWFAGTYLLWIPATLITDRISYIFYLYPAVPAIALFTGCALLALESRLLRDRLVWRVKVGRWLITVVALIHLGLFIYLSPLPYWGKLVFGLAFYVLLRYYLNRADNEPLNTEVLT</sequence>
<organism evidence="10 11">
    <name type="scientific">Candidatus Dehalogenimonas loeffleri</name>
    <dbReference type="NCBI Taxonomy" id="3127115"/>
    <lineage>
        <taxon>Bacteria</taxon>
        <taxon>Bacillati</taxon>
        <taxon>Chloroflexota</taxon>
        <taxon>Dehalococcoidia</taxon>
        <taxon>Dehalococcoidales</taxon>
        <taxon>Dehalococcoidaceae</taxon>
        <taxon>Dehalogenimonas</taxon>
    </lineage>
</organism>
<evidence type="ECO:0000313" key="10">
    <source>
        <dbReference type="EMBL" id="WWX24717.1"/>
    </source>
</evidence>
<evidence type="ECO:0000256" key="1">
    <source>
        <dbReference type="ARBA" id="ARBA00004651"/>
    </source>
</evidence>
<feature type="transmembrane region" description="Helical" evidence="8">
    <location>
        <begin position="77"/>
        <end position="97"/>
    </location>
</feature>
<accession>A0ABZ2J1B2</accession>
<name>A0ABZ2J1B2_9CHLR</name>
<evidence type="ECO:0000259" key="9">
    <source>
        <dbReference type="Pfam" id="PF13231"/>
    </source>
</evidence>
<dbReference type="GO" id="GO:0016757">
    <property type="term" value="F:glycosyltransferase activity"/>
    <property type="evidence" value="ECO:0007669"/>
    <property type="project" value="UniProtKB-KW"/>
</dbReference>
<comment type="subcellular location">
    <subcellularLocation>
        <location evidence="1">Cell membrane</location>
        <topology evidence="1">Multi-pass membrane protein</topology>
    </subcellularLocation>
</comment>
<dbReference type="Proteomes" id="UP001375370">
    <property type="component" value="Chromosome"/>
</dbReference>
<evidence type="ECO:0000256" key="4">
    <source>
        <dbReference type="ARBA" id="ARBA00022679"/>
    </source>
</evidence>
<dbReference type="EMBL" id="CP146612">
    <property type="protein sequence ID" value="WWX24717.1"/>
    <property type="molecule type" value="Genomic_DNA"/>
</dbReference>